<dbReference type="HAMAP" id="MF_02003">
    <property type="entry name" value="Ile_tRNA_synth_type2"/>
    <property type="match status" value="1"/>
</dbReference>
<evidence type="ECO:0000256" key="2">
    <source>
        <dbReference type="ARBA" id="ARBA00004496"/>
    </source>
</evidence>
<dbReference type="EC" id="6.1.1.5" evidence="15"/>
<comment type="catalytic activity">
    <reaction evidence="14 15">
        <text>tRNA(Ile) + L-isoleucine + ATP = L-isoleucyl-tRNA(Ile) + AMP + diphosphate</text>
        <dbReference type="Rhea" id="RHEA:11060"/>
        <dbReference type="Rhea" id="RHEA-COMP:9666"/>
        <dbReference type="Rhea" id="RHEA-COMP:9695"/>
        <dbReference type="ChEBI" id="CHEBI:30616"/>
        <dbReference type="ChEBI" id="CHEBI:33019"/>
        <dbReference type="ChEBI" id="CHEBI:58045"/>
        <dbReference type="ChEBI" id="CHEBI:78442"/>
        <dbReference type="ChEBI" id="CHEBI:78528"/>
        <dbReference type="ChEBI" id="CHEBI:456215"/>
        <dbReference type="EC" id="6.1.1.5"/>
    </reaction>
</comment>
<dbReference type="SUPFAM" id="SSF47323">
    <property type="entry name" value="Anticodon-binding domain of a subclass of class I aminoacyl-tRNA synthetases"/>
    <property type="match status" value="1"/>
</dbReference>
<evidence type="ECO:0000256" key="10">
    <source>
        <dbReference type="ARBA" id="ARBA00022840"/>
    </source>
</evidence>
<keyword evidence="12 15" id="KW-0030">Aminoacyl-tRNA synthetase</keyword>
<feature type="short sequence motif" description="'HIGH' region" evidence="15">
    <location>
        <begin position="48"/>
        <end position="58"/>
    </location>
</feature>
<feature type="short sequence motif" description="'KMSKS' region" evidence="15">
    <location>
        <begin position="589"/>
        <end position="593"/>
    </location>
</feature>
<reference evidence="18 19" key="1">
    <citation type="submission" date="2024-01" db="EMBL/GenBank/DDBJ databases">
        <title>Complete genome sequence of Citroniella saccharovorans strain M6.X9, isolated from human fecal sample.</title>
        <authorList>
            <person name="Cheng G."/>
            <person name="Westerholm M."/>
            <person name="Schnurer A."/>
        </authorList>
    </citation>
    <scope>NUCLEOTIDE SEQUENCE [LARGE SCALE GENOMIC DNA]</scope>
    <source>
        <strain evidence="18 19">DSM 29873</strain>
    </source>
</reference>
<evidence type="ECO:0000256" key="12">
    <source>
        <dbReference type="ARBA" id="ARBA00023146"/>
    </source>
</evidence>
<dbReference type="InterPro" id="IPR002301">
    <property type="entry name" value="Ile-tRNA-ligase"/>
</dbReference>
<dbReference type="FunFam" id="3.40.50.620:FF:000075">
    <property type="entry name" value="Isoleucine--tRNA ligase"/>
    <property type="match status" value="1"/>
</dbReference>
<dbReference type="InterPro" id="IPR033709">
    <property type="entry name" value="Anticodon_Ile_ABEc"/>
</dbReference>
<evidence type="ECO:0000256" key="15">
    <source>
        <dbReference type="HAMAP-Rule" id="MF_02003"/>
    </source>
</evidence>
<dbReference type="SUPFAM" id="SSF50677">
    <property type="entry name" value="ValRS/IleRS/LeuRS editing domain"/>
    <property type="match status" value="1"/>
</dbReference>
<gene>
    <name evidence="15 18" type="primary">ileS</name>
    <name evidence="18" type="ORF">VLK81_04035</name>
</gene>
<dbReference type="Proteomes" id="UP001357733">
    <property type="component" value="Unassembled WGS sequence"/>
</dbReference>
<dbReference type="RefSeq" id="WP_324619398.1">
    <property type="nucleotide sequence ID" value="NZ_JAYKOT010000003.1"/>
</dbReference>
<feature type="domain" description="Aminoacyl-tRNA synthetase class Ia" evidence="16">
    <location>
        <begin position="18"/>
        <end position="617"/>
    </location>
</feature>
<dbReference type="FunFam" id="3.40.50.620:FF:000063">
    <property type="entry name" value="Isoleucine--tRNA ligase"/>
    <property type="match status" value="1"/>
</dbReference>
<dbReference type="InterPro" id="IPR023586">
    <property type="entry name" value="Ile-tRNA-ligase_type2"/>
</dbReference>
<keyword evidence="6 15" id="KW-0436">Ligase</keyword>
<dbReference type="EMBL" id="JAYKOT010000003">
    <property type="protein sequence ID" value="MEB3429199.1"/>
    <property type="molecule type" value="Genomic_DNA"/>
</dbReference>
<evidence type="ECO:0000256" key="1">
    <source>
        <dbReference type="ARBA" id="ARBA00001947"/>
    </source>
</evidence>
<dbReference type="GO" id="GO:0004822">
    <property type="term" value="F:isoleucine-tRNA ligase activity"/>
    <property type="evidence" value="ECO:0007669"/>
    <property type="project" value="UniProtKB-UniRule"/>
</dbReference>
<dbReference type="GO" id="GO:0005524">
    <property type="term" value="F:ATP binding"/>
    <property type="evidence" value="ECO:0007669"/>
    <property type="project" value="UniProtKB-UniRule"/>
</dbReference>
<dbReference type="Gene3D" id="3.40.50.620">
    <property type="entry name" value="HUPs"/>
    <property type="match status" value="2"/>
</dbReference>
<evidence type="ECO:0000256" key="11">
    <source>
        <dbReference type="ARBA" id="ARBA00022917"/>
    </source>
</evidence>
<evidence type="ECO:0000256" key="4">
    <source>
        <dbReference type="ARBA" id="ARBA00011245"/>
    </source>
</evidence>
<dbReference type="Pfam" id="PF00133">
    <property type="entry name" value="tRNA-synt_1"/>
    <property type="match status" value="1"/>
</dbReference>
<comment type="subcellular location">
    <subcellularLocation>
        <location evidence="2 15">Cytoplasm</location>
    </subcellularLocation>
</comment>
<accession>A0AAW9MQ13</accession>
<dbReference type="GO" id="GO:0006428">
    <property type="term" value="P:isoleucyl-tRNA aminoacylation"/>
    <property type="evidence" value="ECO:0007669"/>
    <property type="project" value="UniProtKB-UniRule"/>
</dbReference>
<dbReference type="InterPro" id="IPR013155">
    <property type="entry name" value="M/V/L/I-tRNA-synth_anticd-bd"/>
</dbReference>
<dbReference type="CDD" id="cd00818">
    <property type="entry name" value="IleRS_core"/>
    <property type="match status" value="1"/>
</dbReference>
<dbReference type="PANTHER" id="PTHR42780:SF1">
    <property type="entry name" value="ISOLEUCINE--TRNA LIGASE, CYTOPLASMIC"/>
    <property type="match status" value="1"/>
</dbReference>
<comment type="caution">
    <text evidence="18">The sequence shown here is derived from an EMBL/GenBank/DDBJ whole genome shotgun (WGS) entry which is preliminary data.</text>
</comment>
<dbReference type="AlphaFoldDB" id="A0AAW9MQ13"/>
<evidence type="ECO:0000256" key="14">
    <source>
        <dbReference type="ARBA" id="ARBA00048359"/>
    </source>
</evidence>
<dbReference type="PANTHER" id="PTHR42780">
    <property type="entry name" value="SOLEUCYL-TRNA SYNTHETASE"/>
    <property type="match status" value="1"/>
</dbReference>
<dbReference type="Gene3D" id="1.10.730.10">
    <property type="entry name" value="Isoleucyl-tRNA Synthetase, Domain 1"/>
    <property type="match status" value="1"/>
</dbReference>
<dbReference type="GO" id="GO:0002161">
    <property type="term" value="F:aminoacyl-tRNA deacylase activity"/>
    <property type="evidence" value="ECO:0007669"/>
    <property type="project" value="InterPro"/>
</dbReference>
<keyword evidence="10 15" id="KW-0067">ATP-binding</keyword>
<sequence length="1031" mass="120578">MKFKELSKKTVRDREIEISKYWKDIDLLHLSVEERDKANNYVFFDGPPTANGKPGIHHVISRTLKDATCRYKTMKGFRVKRKAGWDTHGLPVEIEVEKKLGLHNKKEIEEYGVEAFNKECKDSVFTYEKKWREMSDRMAFLADMDNPYITLQNDYIESVWNLLDGMFKKGLVYEGAKILPYCPRCGTGLASHEVAQGYQLDKITSVYVKFKIKDKNEYFLAWTTTPWTLPSNIALSVGPEIEYSRVIFKDEILILAKEKVSELLGEEAEILESFKGSELEYVEYEQLIPYIEVKDKAFYVTLADYVTISDGTGIVHSAAAFGEDDYKVARKYNLPIINPVDEEGKFTETPWKGKFVMDCDPSIIDYLKENNKLFRKQKIEHNYPHCWRCKTPLIYYSKPSWYIEVTKYKDKLIEENNKVNWYPDFVGKKRFGNWLENLNDWAITRSRYWGTPFPVWKCEECNHTESVGSIKELRERAIEDVAEDIELHRPYVDDIHFTCKECGGRMTREKDVIDVWFDSGAMPFAQRHWPFGDEKEFEESYPADFINEGIDQTRGWFYSLLAISVLTKGIAPYKNVLVNDLILDKEGKKMSKSRGNTLNPIELFDEYGADAVRYYSVYVSPPWVPTKFDVDGLREAESKFFRSLRNTYNFFQMYAETDGLELNDILEKENELEEIDYWILSRYNSVLKTYFIDMDKFEYTKVIRDLTEFLIEDISNWYIRRNRRRFWQKDLNKNKLAVYNTTYKVLLGLVKMMAPFTPFISEEIFHNLTGEKSVHLELFDEVNESLINKNLEEKMNIVRSLVALGRSSREKVGIKVRQPLLEIIVDGKYKEKIGDLTDLIKDELNVKDVIFEENISEFMNIELKPNFKEVGKILGKNIKKLQDLINNSDSKDLLEKTRKGEAVLDLGEEKINLTEDFLDVRVSAKEGYDVSMENNIFLILETKLTKELIDEGFAREFISKVQNIRKSSGFEVIDRIEIEYSSSEKVKSAIDSFIETIKDEVLADKIEFSENSFDREEDLNGEKITIDVTRK</sequence>
<evidence type="ECO:0000259" key="17">
    <source>
        <dbReference type="Pfam" id="PF08264"/>
    </source>
</evidence>
<dbReference type="InterPro" id="IPR014729">
    <property type="entry name" value="Rossmann-like_a/b/a_fold"/>
</dbReference>
<name>A0AAW9MQ13_9FIRM</name>
<dbReference type="Pfam" id="PF08264">
    <property type="entry name" value="Anticodon_1"/>
    <property type="match status" value="1"/>
</dbReference>
<keyword evidence="7 15" id="KW-0479">Metal-binding</keyword>
<evidence type="ECO:0000256" key="8">
    <source>
        <dbReference type="ARBA" id="ARBA00022741"/>
    </source>
</evidence>
<feature type="binding site" evidence="15">
    <location>
        <position position="592"/>
    </location>
    <ligand>
        <name>ATP</name>
        <dbReference type="ChEBI" id="CHEBI:30616"/>
    </ligand>
</feature>
<organism evidence="18 19">
    <name type="scientific">Citroniella saccharovorans</name>
    <dbReference type="NCBI Taxonomy" id="2053367"/>
    <lineage>
        <taxon>Bacteria</taxon>
        <taxon>Bacillati</taxon>
        <taxon>Bacillota</taxon>
        <taxon>Tissierellia</taxon>
        <taxon>Tissierellales</taxon>
        <taxon>Peptoniphilaceae</taxon>
        <taxon>Citroniella</taxon>
    </lineage>
</organism>
<keyword evidence="8 15" id="KW-0547">Nucleotide-binding</keyword>
<keyword evidence="9 15" id="KW-0862">Zinc</keyword>
<keyword evidence="19" id="KW-1185">Reference proteome</keyword>
<evidence type="ECO:0000313" key="19">
    <source>
        <dbReference type="Proteomes" id="UP001357733"/>
    </source>
</evidence>
<dbReference type="GO" id="GO:0005737">
    <property type="term" value="C:cytoplasm"/>
    <property type="evidence" value="ECO:0007669"/>
    <property type="project" value="UniProtKB-SubCell"/>
</dbReference>
<evidence type="ECO:0000256" key="6">
    <source>
        <dbReference type="ARBA" id="ARBA00022598"/>
    </source>
</evidence>
<keyword evidence="11 15" id="KW-0648">Protein biosynthesis</keyword>
<dbReference type="CDD" id="cd07961">
    <property type="entry name" value="Anticodon_Ia_Ile_ABEc"/>
    <property type="match status" value="1"/>
</dbReference>
<dbReference type="GO" id="GO:0000049">
    <property type="term" value="F:tRNA binding"/>
    <property type="evidence" value="ECO:0007669"/>
    <property type="project" value="InterPro"/>
</dbReference>
<evidence type="ECO:0000256" key="13">
    <source>
        <dbReference type="ARBA" id="ARBA00025217"/>
    </source>
</evidence>
<comment type="domain">
    <text evidence="15">IleRS has two distinct active sites: one for aminoacylation and one for editing. The misactivated valine is translocated from the active site to the editing site, which sterically excludes the correctly activated isoleucine. The single editing site contains two valyl binding pockets, one specific for each substrate (Val-AMP or Val-tRNA(Ile)).</text>
</comment>
<evidence type="ECO:0000259" key="16">
    <source>
        <dbReference type="Pfam" id="PF00133"/>
    </source>
</evidence>
<comment type="cofactor">
    <cofactor evidence="1 15">
        <name>Zn(2+)</name>
        <dbReference type="ChEBI" id="CHEBI:29105"/>
    </cofactor>
</comment>
<dbReference type="InterPro" id="IPR009008">
    <property type="entry name" value="Val/Leu/Ile-tRNA-synth_edit"/>
</dbReference>
<evidence type="ECO:0000256" key="7">
    <source>
        <dbReference type="ARBA" id="ARBA00022723"/>
    </source>
</evidence>
<dbReference type="GO" id="GO:0008270">
    <property type="term" value="F:zinc ion binding"/>
    <property type="evidence" value="ECO:0007669"/>
    <property type="project" value="UniProtKB-UniRule"/>
</dbReference>
<evidence type="ECO:0000256" key="3">
    <source>
        <dbReference type="ARBA" id="ARBA00007078"/>
    </source>
</evidence>
<comment type="similarity">
    <text evidence="3 15">Belongs to the class-I aminoacyl-tRNA synthetase family. IleS type 2 subfamily.</text>
</comment>
<dbReference type="InterPro" id="IPR009080">
    <property type="entry name" value="tRNAsynth_Ia_anticodon-bd"/>
</dbReference>
<keyword evidence="5 15" id="KW-0963">Cytoplasm</keyword>
<evidence type="ECO:0000313" key="18">
    <source>
        <dbReference type="EMBL" id="MEB3429199.1"/>
    </source>
</evidence>
<feature type="domain" description="Methionyl/Valyl/Leucyl/Isoleucyl-tRNA synthetase anticodon-binding" evidence="17">
    <location>
        <begin position="676"/>
        <end position="823"/>
    </location>
</feature>
<comment type="subunit">
    <text evidence="4 15">Monomer.</text>
</comment>
<proteinExistence type="inferred from homology"/>
<dbReference type="InterPro" id="IPR002300">
    <property type="entry name" value="aa-tRNA-synth_Ia"/>
</dbReference>
<dbReference type="SUPFAM" id="SSF52374">
    <property type="entry name" value="Nucleotidylyl transferase"/>
    <property type="match status" value="1"/>
</dbReference>
<dbReference type="PRINTS" id="PR00984">
    <property type="entry name" value="TRNASYNTHILE"/>
</dbReference>
<evidence type="ECO:0000256" key="9">
    <source>
        <dbReference type="ARBA" id="ARBA00022833"/>
    </source>
</evidence>
<protein>
    <recommendedName>
        <fullName evidence="15">Isoleucine--tRNA ligase</fullName>
        <ecNumber evidence="15">6.1.1.5</ecNumber>
    </recommendedName>
    <alternativeName>
        <fullName evidence="15">Isoleucyl-tRNA synthetase</fullName>
        <shortName evidence="15">IleRS</shortName>
    </alternativeName>
</protein>
<dbReference type="NCBIfam" id="TIGR00392">
    <property type="entry name" value="ileS"/>
    <property type="match status" value="1"/>
</dbReference>
<dbReference type="Pfam" id="PF19302">
    <property type="entry name" value="DUF5915"/>
    <property type="match status" value="1"/>
</dbReference>
<comment type="function">
    <text evidence="13 15">Catalyzes the attachment of isoleucine to tRNA(Ile). As IleRS can inadvertently accommodate and process structurally similar amino acids such as valine, to avoid such errors it has two additional distinct tRNA(Ile)-dependent editing activities. One activity is designated as 'pretransfer' editing and involves the hydrolysis of activated Val-AMP. The other activity is designated 'posttransfer' editing and involves deacylation of mischarged Val-tRNA(Ile).</text>
</comment>
<evidence type="ECO:0000256" key="5">
    <source>
        <dbReference type="ARBA" id="ARBA00022490"/>
    </source>
</evidence>